<keyword evidence="3" id="KW-1185">Reference proteome</keyword>
<sequence>MGKKKEAGAICPYCGHKWTYKEKLLGYMIKPRSRTRCPKCKTYIEPSTKSITYEYIALVLLIIGIIFVVPNLPVLNSTRVYIVLILFGIYMFLFVPLSLRFEIINYNIKDKDHEERN</sequence>
<proteinExistence type="predicted"/>
<evidence type="ECO:0000313" key="3">
    <source>
        <dbReference type="Proteomes" id="UP000579136"/>
    </source>
</evidence>
<accession>A0A9Q2D070</accession>
<organism evidence="2 3">
    <name type="scientific">Nosocomiicoccus ampullae</name>
    <dbReference type="NCBI Taxonomy" id="489910"/>
    <lineage>
        <taxon>Bacteria</taxon>
        <taxon>Bacillati</taxon>
        <taxon>Bacillota</taxon>
        <taxon>Bacilli</taxon>
        <taxon>Bacillales</taxon>
        <taxon>Staphylococcaceae</taxon>
        <taxon>Nosocomiicoccus</taxon>
    </lineage>
</organism>
<reference evidence="2 3" key="1">
    <citation type="submission" date="2020-08" db="EMBL/GenBank/DDBJ databases">
        <title>Genomic Encyclopedia of Type Strains, Phase IV (KMG-IV): sequencing the most valuable type-strain genomes for metagenomic binning, comparative biology and taxonomic classification.</title>
        <authorList>
            <person name="Goeker M."/>
        </authorList>
    </citation>
    <scope>NUCLEOTIDE SEQUENCE [LARGE SCALE GENOMIC DNA]</scope>
    <source>
        <strain evidence="2 3">DSM 19163</strain>
    </source>
</reference>
<keyword evidence="1" id="KW-0812">Transmembrane</keyword>
<dbReference type="RefSeq" id="WP_183675114.1">
    <property type="nucleotide sequence ID" value="NZ_CBCRYX010000009.1"/>
</dbReference>
<protein>
    <submittedName>
        <fullName evidence="2">CXXC-20-CXXC protein</fullName>
    </submittedName>
</protein>
<feature type="transmembrane region" description="Helical" evidence="1">
    <location>
        <begin position="55"/>
        <end position="74"/>
    </location>
</feature>
<name>A0A9Q2D070_9STAP</name>
<evidence type="ECO:0000256" key="1">
    <source>
        <dbReference type="SAM" id="Phobius"/>
    </source>
</evidence>
<dbReference type="EMBL" id="JACHHF010000008">
    <property type="protein sequence ID" value="MBB5176508.1"/>
    <property type="molecule type" value="Genomic_DNA"/>
</dbReference>
<feature type="transmembrane region" description="Helical" evidence="1">
    <location>
        <begin position="80"/>
        <end position="99"/>
    </location>
</feature>
<keyword evidence="1" id="KW-0472">Membrane</keyword>
<dbReference type="AlphaFoldDB" id="A0A9Q2D070"/>
<evidence type="ECO:0000313" key="2">
    <source>
        <dbReference type="EMBL" id="MBB5176508.1"/>
    </source>
</evidence>
<dbReference type="Proteomes" id="UP000579136">
    <property type="component" value="Unassembled WGS sequence"/>
</dbReference>
<dbReference type="InterPro" id="IPR026369">
    <property type="entry name" value="CxxC_20_CxxC"/>
</dbReference>
<keyword evidence="1" id="KW-1133">Transmembrane helix</keyword>
<dbReference type="NCBIfam" id="TIGR04104">
    <property type="entry name" value="cxxc_20_cxxc"/>
    <property type="match status" value="1"/>
</dbReference>
<comment type="caution">
    <text evidence="2">The sequence shown here is derived from an EMBL/GenBank/DDBJ whole genome shotgun (WGS) entry which is preliminary data.</text>
</comment>
<gene>
    <name evidence="2" type="ORF">HNQ45_001396</name>
</gene>